<proteinExistence type="predicted"/>
<evidence type="ECO:0000313" key="2">
    <source>
        <dbReference type="EMBL" id="KAK5852551.1"/>
    </source>
</evidence>
<keyword evidence="3" id="KW-1185">Reference proteome</keyword>
<protein>
    <submittedName>
        <fullName evidence="2">Uncharacterized protein</fullName>
    </submittedName>
</protein>
<comment type="caution">
    <text evidence="2">The sequence shown here is derived from an EMBL/GenBank/DDBJ whole genome shotgun (WGS) entry which is preliminary data.</text>
</comment>
<reference evidence="2 3" key="1">
    <citation type="journal article" date="2023" name="Genes (Basel)">
        <title>Chromosome-Level Genome Assembly and Circadian Gene Repertoire of the Patagonia Blennie Eleginops maclovinus-The Closest Ancestral Proxy of Antarctic Cryonotothenioids.</title>
        <authorList>
            <person name="Cheng C.C."/>
            <person name="Rivera-Colon A.G."/>
            <person name="Minhas B.F."/>
            <person name="Wilson L."/>
            <person name="Rayamajhi N."/>
            <person name="Vargas-Chacoff L."/>
            <person name="Catchen J.M."/>
        </authorList>
    </citation>
    <scope>NUCLEOTIDE SEQUENCE [LARGE SCALE GENOMIC DNA]</scope>
    <source>
        <strain evidence="2">JMC-PN-2008</strain>
    </source>
</reference>
<dbReference type="AlphaFoldDB" id="A0AAN8A4H9"/>
<dbReference type="EMBL" id="JAUZQC010000020">
    <property type="protein sequence ID" value="KAK5852551.1"/>
    <property type="molecule type" value="Genomic_DNA"/>
</dbReference>
<sequence>MLLTTQTHIENQTCTKAVRRGPVSTGAMLKPPAELLFVAPLRRRPSRGGSKCPKCPEIVLWGLESSGEWVQFVLKALQLWRRDESRVPAESGFIESEVGGGGGAQRSSQAI</sequence>
<feature type="region of interest" description="Disordered" evidence="1">
    <location>
        <begin position="85"/>
        <end position="111"/>
    </location>
</feature>
<gene>
    <name evidence="2" type="ORF">PBY51_006404</name>
</gene>
<organism evidence="2 3">
    <name type="scientific">Eleginops maclovinus</name>
    <name type="common">Patagonian blennie</name>
    <name type="synonym">Eleginus maclovinus</name>
    <dbReference type="NCBI Taxonomy" id="56733"/>
    <lineage>
        <taxon>Eukaryota</taxon>
        <taxon>Metazoa</taxon>
        <taxon>Chordata</taxon>
        <taxon>Craniata</taxon>
        <taxon>Vertebrata</taxon>
        <taxon>Euteleostomi</taxon>
        <taxon>Actinopterygii</taxon>
        <taxon>Neopterygii</taxon>
        <taxon>Teleostei</taxon>
        <taxon>Neoteleostei</taxon>
        <taxon>Acanthomorphata</taxon>
        <taxon>Eupercaria</taxon>
        <taxon>Perciformes</taxon>
        <taxon>Notothenioidei</taxon>
        <taxon>Eleginopidae</taxon>
        <taxon>Eleginops</taxon>
    </lineage>
</organism>
<evidence type="ECO:0000313" key="3">
    <source>
        <dbReference type="Proteomes" id="UP001346869"/>
    </source>
</evidence>
<reference evidence="2 3" key="2">
    <citation type="journal article" date="2023" name="Mol. Biol. Evol.">
        <title>Genomics of Secondarily Temperate Adaptation in the Only Non-Antarctic Icefish.</title>
        <authorList>
            <person name="Rivera-Colon A.G."/>
            <person name="Rayamajhi N."/>
            <person name="Minhas B.F."/>
            <person name="Madrigal G."/>
            <person name="Bilyk K.T."/>
            <person name="Yoon V."/>
            <person name="Hune M."/>
            <person name="Gregory S."/>
            <person name="Cheng C.H.C."/>
            <person name="Catchen J.M."/>
        </authorList>
    </citation>
    <scope>NUCLEOTIDE SEQUENCE [LARGE SCALE GENOMIC DNA]</scope>
    <source>
        <strain evidence="2">JMC-PN-2008</strain>
    </source>
</reference>
<evidence type="ECO:0000256" key="1">
    <source>
        <dbReference type="SAM" id="MobiDB-lite"/>
    </source>
</evidence>
<dbReference type="Proteomes" id="UP001346869">
    <property type="component" value="Unassembled WGS sequence"/>
</dbReference>
<name>A0AAN8A4H9_ELEMC</name>
<accession>A0AAN8A4H9</accession>